<sequence>MMSVGQDEKQVVVVVVRNVGLVDLVQTLQDAMAVEQQTFDSLSQQLEIIHDPLQQQRLSAALCTSQTRLARLCSRNMRCFRQVSVGRSC</sequence>
<accession>A0AAE1UJW7</accession>
<proteinExistence type="predicted"/>
<evidence type="ECO:0000313" key="2">
    <source>
        <dbReference type="Proteomes" id="UP001292094"/>
    </source>
</evidence>
<organism evidence="1 2">
    <name type="scientific">Petrolisthes manimaculis</name>
    <dbReference type="NCBI Taxonomy" id="1843537"/>
    <lineage>
        <taxon>Eukaryota</taxon>
        <taxon>Metazoa</taxon>
        <taxon>Ecdysozoa</taxon>
        <taxon>Arthropoda</taxon>
        <taxon>Crustacea</taxon>
        <taxon>Multicrustacea</taxon>
        <taxon>Malacostraca</taxon>
        <taxon>Eumalacostraca</taxon>
        <taxon>Eucarida</taxon>
        <taxon>Decapoda</taxon>
        <taxon>Pleocyemata</taxon>
        <taxon>Anomura</taxon>
        <taxon>Galatheoidea</taxon>
        <taxon>Porcellanidae</taxon>
        <taxon>Petrolisthes</taxon>
    </lineage>
</organism>
<dbReference type="AlphaFoldDB" id="A0AAE1UJW7"/>
<name>A0AAE1UJW7_9EUCA</name>
<reference evidence="1" key="1">
    <citation type="submission" date="2023-11" db="EMBL/GenBank/DDBJ databases">
        <title>Genome assemblies of two species of porcelain crab, Petrolisthes cinctipes and Petrolisthes manimaculis (Anomura: Porcellanidae).</title>
        <authorList>
            <person name="Angst P."/>
        </authorList>
    </citation>
    <scope>NUCLEOTIDE SEQUENCE</scope>
    <source>
        <strain evidence="1">PB745_02</strain>
        <tissue evidence="1">Gill</tissue>
    </source>
</reference>
<comment type="caution">
    <text evidence="1">The sequence shown here is derived from an EMBL/GenBank/DDBJ whole genome shotgun (WGS) entry which is preliminary data.</text>
</comment>
<dbReference type="Proteomes" id="UP001292094">
    <property type="component" value="Unassembled WGS sequence"/>
</dbReference>
<evidence type="ECO:0000313" key="1">
    <source>
        <dbReference type="EMBL" id="KAK4323151.1"/>
    </source>
</evidence>
<protein>
    <submittedName>
        <fullName evidence="1">Uncharacterized protein</fullName>
    </submittedName>
</protein>
<dbReference type="EMBL" id="JAWZYT010000466">
    <property type="protein sequence ID" value="KAK4323151.1"/>
    <property type="molecule type" value="Genomic_DNA"/>
</dbReference>
<gene>
    <name evidence="1" type="ORF">Pmani_006100</name>
</gene>
<keyword evidence="2" id="KW-1185">Reference proteome</keyword>